<sequence length="74" mass="8312">MKSRTWKPISRRLARVSAASPWAPFASMIRLSLADRRLGVSFPGRRLSRDRVRQQFEVTAVADCLAAVARRAGE</sequence>
<gene>
    <name evidence="1" type="ORF">EVS81_10000</name>
</gene>
<name>A0A4P6KF90_9MICO</name>
<evidence type="ECO:0000313" key="1">
    <source>
        <dbReference type="EMBL" id="QBE49135.1"/>
    </source>
</evidence>
<dbReference type="RefSeq" id="WP_130110266.1">
    <property type="nucleotide sequence ID" value="NZ_CP035806.1"/>
</dbReference>
<dbReference type="KEGG" id="ltr:EVS81_10000"/>
<dbReference type="EMBL" id="CP035806">
    <property type="protein sequence ID" value="QBE49135.1"/>
    <property type="molecule type" value="Genomic_DNA"/>
</dbReference>
<keyword evidence="2" id="KW-1185">Reference proteome</keyword>
<dbReference type="Proteomes" id="UP000289260">
    <property type="component" value="Chromosome"/>
</dbReference>
<proteinExistence type="predicted"/>
<organism evidence="1 2">
    <name type="scientific">Leucobacter triazinivorans</name>
    <dbReference type="NCBI Taxonomy" id="1784719"/>
    <lineage>
        <taxon>Bacteria</taxon>
        <taxon>Bacillati</taxon>
        <taxon>Actinomycetota</taxon>
        <taxon>Actinomycetes</taxon>
        <taxon>Micrococcales</taxon>
        <taxon>Microbacteriaceae</taxon>
        <taxon>Leucobacter</taxon>
    </lineage>
</organism>
<dbReference type="AlphaFoldDB" id="A0A4P6KF90"/>
<evidence type="ECO:0000313" key="2">
    <source>
        <dbReference type="Proteomes" id="UP000289260"/>
    </source>
</evidence>
<protein>
    <submittedName>
        <fullName evidence="1">Uncharacterized protein</fullName>
    </submittedName>
</protein>
<accession>A0A4P6KF90</accession>
<reference evidence="1 2" key="1">
    <citation type="submission" date="2019-02" db="EMBL/GenBank/DDBJ databases">
        <authorList>
            <person name="Sun L."/>
            <person name="Pan D."/>
            <person name="Wu X."/>
        </authorList>
    </citation>
    <scope>NUCLEOTIDE SEQUENCE [LARGE SCALE GENOMIC DNA]</scope>
    <source>
        <strain evidence="1 2">JW-1</strain>
    </source>
</reference>